<gene>
    <name evidence="2" type="ORF">CBR_g366</name>
</gene>
<accession>A0A388JQG7</accession>
<proteinExistence type="predicted"/>
<evidence type="ECO:0000256" key="1">
    <source>
        <dbReference type="SAM" id="MobiDB-lite"/>
    </source>
</evidence>
<dbReference type="Gramene" id="GBG60035">
    <property type="protein sequence ID" value="GBG60035"/>
    <property type="gene ID" value="CBR_g366"/>
</dbReference>
<reference evidence="2 3" key="1">
    <citation type="journal article" date="2018" name="Cell">
        <title>The Chara Genome: Secondary Complexity and Implications for Plant Terrestrialization.</title>
        <authorList>
            <person name="Nishiyama T."/>
            <person name="Sakayama H."/>
            <person name="Vries J.D."/>
            <person name="Buschmann H."/>
            <person name="Saint-Marcoux D."/>
            <person name="Ullrich K.K."/>
            <person name="Haas F.B."/>
            <person name="Vanderstraeten L."/>
            <person name="Becker D."/>
            <person name="Lang D."/>
            <person name="Vosolsobe S."/>
            <person name="Rombauts S."/>
            <person name="Wilhelmsson P.K.I."/>
            <person name="Janitza P."/>
            <person name="Kern R."/>
            <person name="Heyl A."/>
            <person name="Rumpler F."/>
            <person name="Villalobos L.I.A.C."/>
            <person name="Clay J.M."/>
            <person name="Skokan R."/>
            <person name="Toyoda A."/>
            <person name="Suzuki Y."/>
            <person name="Kagoshima H."/>
            <person name="Schijlen E."/>
            <person name="Tajeshwar N."/>
            <person name="Catarino B."/>
            <person name="Hetherington A.J."/>
            <person name="Saltykova A."/>
            <person name="Bonnot C."/>
            <person name="Breuninger H."/>
            <person name="Symeonidi A."/>
            <person name="Radhakrishnan G.V."/>
            <person name="Van Nieuwerburgh F."/>
            <person name="Deforce D."/>
            <person name="Chang C."/>
            <person name="Karol K.G."/>
            <person name="Hedrich R."/>
            <person name="Ulvskov P."/>
            <person name="Glockner G."/>
            <person name="Delwiche C.F."/>
            <person name="Petrasek J."/>
            <person name="Van de Peer Y."/>
            <person name="Friml J."/>
            <person name="Beilby M."/>
            <person name="Dolan L."/>
            <person name="Kohara Y."/>
            <person name="Sugano S."/>
            <person name="Fujiyama A."/>
            <person name="Delaux P.-M."/>
            <person name="Quint M."/>
            <person name="TheiBen G."/>
            <person name="Hagemann M."/>
            <person name="Harholt J."/>
            <person name="Dunand C."/>
            <person name="Zachgo S."/>
            <person name="Langdale J."/>
            <person name="Maumus F."/>
            <person name="Straeten D.V.D."/>
            <person name="Gould S.B."/>
            <person name="Rensing S.A."/>
        </authorList>
    </citation>
    <scope>NUCLEOTIDE SEQUENCE [LARGE SCALE GENOMIC DNA]</scope>
    <source>
        <strain evidence="2 3">S276</strain>
    </source>
</reference>
<keyword evidence="3" id="KW-1185">Reference proteome</keyword>
<comment type="caution">
    <text evidence="2">The sequence shown here is derived from an EMBL/GenBank/DDBJ whole genome shotgun (WGS) entry which is preliminary data.</text>
</comment>
<dbReference type="AlphaFoldDB" id="A0A388JQG7"/>
<feature type="region of interest" description="Disordered" evidence="1">
    <location>
        <begin position="57"/>
        <end position="107"/>
    </location>
</feature>
<evidence type="ECO:0000313" key="3">
    <source>
        <dbReference type="Proteomes" id="UP000265515"/>
    </source>
</evidence>
<dbReference type="Proteomes" id="UP000265515">
    <property type="component" value="Unassembled WGS sequence"/>
</dbReference>
<organism evidence="2 3">
    <name type="scientific">Chara braunii</name>
    <name type="common">Braun's stonewort</name>
    <dbReference type="NCBI Taxonomy" id="69332"/>
    <lineage>
        <taxon>Eukaryota</taxon>
        <taxon>Viridiplantae</taxon>
        <taxon>Streptophyta</taxon>
        <taxon>Charophyceae</taxon>
        <taxon>Charales</taxon>
        <taxon>Characeae</taxon>
        <taxon>Chara</taxon>
    </lineage>
</organism>
<sequence>MADDITSENRFELLKREGEINEFYAAQYATKARPLNNDIQIHNDDYAKIFQWPKTYQNKNSKATSRKRKPQREDDQESRAEQATRDQSLKEDDKQHEEGEDQEKQELQRQATILEAPLNALKDENREFEEETINLQKNAQVQLKEMEAAARLEAKNGARRRVILPCRWNDKHADWEVAIHRSLQLITTLVSNCEGKDLQQIIGEGIPSRAYILGDRREEAMDVGDEGGEDAAADFRPLLMHMKDKTKLRDDLIWMPWQVVETIPYRLLGGEMAAEWVARCAAVAVKVDSFEWKPDFLEKRISPMSTQMDLALLGS</sequence>
<evidence type="ECO:0000313" key="2">
    <source>
        <dbReference type="EMBL" id="GBG60035.1"/>
    </source>
</evidence>
<dbReference type="EMBL" id="BFEA01000008">
    <property type="protein sequence ID" value="GBG60035.1"/>
    <property type="molecule type" value="Genomic_DNA"/>
</dbReference>
<feature type="compositionally biased region" description="Basic and acidic residues" evidence="1">
    <location>
        <begin position="71"/>
        <end position="107"/>
    </location>
</feature>
<protein>
    <submittedName>
        <fullName evidence="2">Uncharacterized protein</fullName>
    </submittedName>
</protein>
<name>A0A388JQG7_CHABU</name>